<keyword evidence="3" id="KW-1133">Transmembrane helix</keyword>
<organism evidence="5 6">
    <name type="scientific">Luteimonas terricola</name>
    <dbReference type="NCBI Taxonomy" id="645597"/>
    <lineage>
        <taxon>Bacteria</taxon>
        <taxon>Pseudomonadati</taxon>
        <taxon>Pseudomonadota</taxon>
        <taxon>Gammaproteobacteria</taxon>
        <taxon>Lysobacterales</taxon>
        <taxon>Lysobacteraceae</taxon>
        <taxon>Luteimonas</taxon>
    </lineage>
</organism>
<evidence type="ECO:0000259" key="4">
    <source>
        <dbReference type="Pfam" id="PF06791"/>
    </source>
</evidence>
<keyword evidence="3" id="KW-0812">Transmembrane</keyword>
<sequence>MTDRTLELALRIRADIDQAIKQLGAAEKKVEDVGNATAKADAKMRKADMGGTAERQAKQLEKAARSIGNAAGELARGNVTGATDRLATGAGRAALAFGALGITVAGVVGAIGLYAGAMYRSYQEQQAFERLLISTGNTLALTAGGMADMRDEVGRATGDYAGAKVALVGMATSGAIAADMLETAAGAAVNLAALTGDSVESTTAKIIALAKAPSAQLAELNQQYHFLTLSVYEHVRSLEEQGRTQEAAEAAVQAFADVHEQRVQEAYERAGTLERAWIDVKRAVRDAWQSILDVGRPDSLADISRQIAALDAQRRKLVSTASPTDHISQDQIARLEGRILVAQEKFKQASLQQGAAERDAAGQRANDMAIALDQEAGRYDDGETKRAKRIVDARARANAAVAEAMKAGTTDLIAKIREDEARIVAGIEGEAKTKAPRTPRAQRAGPDPDVAAARELANLQKQVAMLGELEEGETRASEAARIRYEIAEGAHRNASPVLQAQMQAAALDLDNGRKQIDLAKELVDVKMRTMMLSGRGDEAQLQRVTEELEKTRQKALELGRTAEAVQIGELMELEKAASQLRQVQSALTASNAQYSAELERINILRENGLISSIEAQRQALDAQLMRIAALREEIPVLEAVAAAWAPGPEQEALFANLARLKNELLDLETQGSLLQVTFRNTFESGLTDALEGLASGTMSVREAVMGLIGDMAAGMARLAAQQLASIATAKLMAAVFGNGEGGAGGADVGAGADKLQSAAVLTAVGGGAVMAGARQLSTSAQELMAAATMMIVANSMGGFAEGGFTGHGGKYQLAGYVHRGEYVMPQETVRRYGLDYMRAIHMGAAPRHDVGAAPAVMTSPRYSFAGGGLARDAMPAPQFNLRVVSALDMETLAERLGETRAFERTVVHNVVRNKDTIDAS</sequence>
<name>A0ABQ2EE33_9GAMM</name>
<feature type="region of interest" description="Disordered" evidence="2">
    <location>
        <begin position="428"/>
        <end position="447"/>
    </location>
</feature>
<evidence type="ECO:0000313" key="5">
    <source>
        <dbReference type="EMBL" id="GGK08547.1"/>
    </source>
</evidence>
<keyword evidence="1" id="KW-0175">Coiled coil</keyword>
<evidence type="ECO:0000256" key="3">
    <source>
        <dbReference type="SAM" id="Phobius"/>
    </source>
</evidence>
<protein>
    <recommendedName>
        <fullName evidence="4">Bacteriophage tail tape measure N-terminal domain-containing protein</fullName>
    </recommendedName>
</protein>
<comment type="caution">
    <text evidence="5">The sequence shown here is derived from an EMBL/GenBank/DDBJ whole genome shotgun (WGS) entry which is preliminary data.</text>
</comment>
<dbReference type="Proteomes" id="UP000599009">
    <property type="component" value="Unassembled WGS sequence"/>
</dbReference>
<evidence type="ECO:0000313" key="6">
    <source>
        <dbReference type="Proteomes" id="UP000599009"/>
    </source>
</evidence>
<dbReference type="Pfam" id="PF06791">
    <property type="entry name" value="TMP_2"/>
    <property type="match status" value="1"/>
</dbReference>
<reference evidence="6" key="1">
    <citation type="journal article" date="2019" name="Int. J. Syst. Evol. Microbiol.">
        <title>The Global Catalogue of Microorganisms (GCM) 10K type strain sequencing project: providing services to taxonomists for standard genome sequencing and annotation.</title>
        <authorList>
            <consortium name="The Broad Institute Genomics Platform"/>
            <consortium name="The Broad Institute Genome Sequencing Center for Infectious Disease"/>
            <person name="Wu L."/>
            <person name="Ma J."/>
        </authorList>
    </citation>
    <scope>NUCLEOTIDE SEQUENCE [LARGE SCALE GENOMIC DNA]</scope>
    <source>
        <strain evidence="6">CGMCC 1.8985</strain>
    </source>
</reference>
<evidence type="ECO:0000256" key="1">
    <source>
        <dbReference type="SAM" id="Coils"/>
    </source>
</evidence>
<feature type="coiled-coil region" evidence="1">
    <location>
        <begin position="541"/>
        <end position="670"/>
    </location>
</feature>
<dbReference type="EMBL" id="BMME01000001">
    <property type="protein sequence ID" value="GGK08547.1"/>
    <property type="molecule type" value="Genomic_DNA"/>
</dbReference>
<feature type="domain" description="Bacteriophage tail tape measure N-terminal" evidence="4">
    <location>
        <begin position="99"/>
        <end position="236"/>
    </location>
</feature>
<proteinExistence type="predicted"/>
<dbReference type="InterPro" id="IPR009628">
    <property type="entry name" value="Phage_tape_measure_N"/>
</dbReference>
<accession>A0ABQ2EE33</accession>
<keyword evidence="3" id="KW-0472">Membrane</keyword>
<gene>
    <name evidence="5" type="ORF">GCM10011394_17420</name>
</gene>
<dbReference type="RefSeq" id="WP_132984711.1">
    <property type="nucleotide sequence ID" value="NZ_BMME01000001.1"/>
</dbReference>
<keyword evidence="6" id="KW-1185">Reference proteome</keyword>
<feature type="transmembrane region" description="Helical" evidence="3">
    <location>
        <begin position="94"/>
        <end position="117"/>
    </location>
</feature>
<evidence type="ECO:0000256" key="2">
    <source>
        <dbReference type="SAM" id="MobiDB-lite"/>
    </source>
</evidence>